<keyword evidence="1" id="KW-0732">Signal</keyword>
<dbReference type="PANTHER" id="PTHR11177">
    <property type="entry name" value="CHITINASE"/>
    <property type="match status" value="1"/>
</dbReference>
<dbReference type="Gene3D" id="3.20.20.80">
    <property type="entry name" value="Glycosidases"/>
    <property type="match status" value="1"/>
</dbReference>
<evidence type="ECO:0000256" key="2">
    <source>
        <dbReference type="ARBA" id="ARBA00022801"/>
    </source>
</evidence>
<dbReference type="PROSITE" id="PS51910">
    <property type="entry name" value="GH18_2"/>
    <property type="match status" value="1"/>
</dbReference>
<keyword evidence="2" id="KW-0378">Hydrolase</keyword>
<evidence type="ECO:0000256" key="6">
    <source>
        <dbReference type="SAM" id="Phobius"/>
    </source>
</evidence>
<dbReference type="FunFam" id="3.10.50.10:FF:000003">
    <property type="entry name" value="Class V chitinase CHIT5b"/>
    <property type="match status" value="1"/>
</dbReference>
<feature type="transmembrane region" description="Helical" evidence="6">
    <location>
        <begin position="563"/>
        <end position="590"/>
    </location>
</feature>
<dbReference type="InterPro" id="IPR020635">
    <property type="entry name" value="Tyr_kinase_cat_dom"/>
</dbReference>
<evidence type="ECO:0000313" key="9">
    <source>
        <dbReference type="Proteomes" id="UP000887572"/>
    </source>
</evidence>
<dbReference type="Pfam" id="PF07714">
    <property type="entry name" value="PK_Tyr_Ser-Thr"/>
    <property type="match status" value="1"/>
</dbReference>
<keyword evidence="4" id="KW-0326">Glycosidase</keyword>
<dbReference type="InterPro" id="IPR008266">
    <property type="entry name" value="Tyr_kinase_AS"/>
</dbReference>
<dbReference type="InterPro" id="IPR001223">
    <property type="entry name" value="Glyco_hydro18_cat"/>
</dbReference>
<dbReference type="InterPro" id="IPR011583">
    <property type="entry name" value="Chitinase_II/V-like_cat"/>
</dbReference>
<dbReference type="GO" id="GO:0004713">
    <property type="term" value="F:protein tyrosine kinase activity"/>
    <property type="evidence" value="ECO:0007669"/>
    <property type="project" value="InterPro"/>
</dbReference>
<proteinExistence type="predicted"/>
<dbReference type="InterPro" id="IPR001245">
    <property type="entry name" value="Ser-Thr/Tyr_kinase_cat_dom"/>
</dbReference>
<keyword evidence="3" id="KW-0325">Glycoprotein</keyword>
<dbReference type="InterPro" id="IPR017853">
    <property type="entry name" value="GH"/>
</dbReference>
<dbReference type="AlphaFoldDB" id="A0A914I4U5"/>
<name>A0A914I4U5_GLORO</name>
<keyword evidence="6" id="KW-0812">Transmembrane</keyword>
<keyword evidence="9" id="KW-1185">Reference proteome</keyword>
<feature type="region of interest" description="Disordered" evidence="5">
    <location>
        <begin position="1"/>
        <end position="86"/>
    </location>
</feature>
<dbReference type="GO" id="GO:0005524">
    <property type="term" value="F:ATP binding"/>
    <property type="evidence" value="ECO:0007669"/>
    <property type="project" value="InterPro"/>
</dbReference>
<dbReference type="InterPro" id="IPR011009">
    <property type="entry name" value="Kinase-like_dom_sf"/>
</dbReference>
<evidence type="ECO:0000313" key="10">
    <source>
        <dbReference type="WBParaSite" id="Gr19_v10_g7318.t2"/>
    </source>
</evidence>
<dbReference type="PROSITE" id="PS00109">
    <property type="entry name" value="PROTEIN_KINASE_TYR"/>
    <property type="match status" value="1"/>
</dbReference>
<keyword evidence="6" id="KW-1133">Transmembrane helix</keyword>
<keyword evidence="6" id="KW-0472">Membrane</keyword>
<dbReference type="GO" id="GO:0004568">
    <property type="term" value="F:chitinase activity"/>
    <property type="evidence" value="ECO:0007669"/>
    <property type="project" value="TreeGrafter"/>
</dbReference>
<evidence type="ECO:0000256" key="3">
    <source>
        <dbReference type="ARBA" id="ARBA00023180"/>
    </source>
</evidence>
<accession>A0A914I4U5</accession>
<dbReference type="GO" id="GO:0006032">
    <property type="term" value="P:chitin catabolic process"/>
    <property type="evidence" value="ECO:0007669"/>
    <property type="project" value="TreeGrafter"/>
</dbReference>
<dbReference type="InterPro" id="IPR000719">
    <property type="entry name" value="Prot_kinase_dom"/>
</dbReference>
<dbReference type="InterPro" id="IPR050314">
    <property type="entry name" value="Glycosyl_Hydrlase_18"/>
</dbReference>
<dbReference type="WBParaSite" id="Gr19_v10_g7318.t2">
    <property type="protein sequence ID" value="Gr19_v10_g7318.t2"/>
    <property type="gene ID" value="Gr19_v10_g7318"/>
</dbReference>
<dbReference type="SUPFAM" id="SSF56112">
    <property type="entry name" value="Protein kinase-like (PK-like)"/>
    <property type="match status" value="1"/>
</dbReference>
<dbReference type="GO" id="GO:0008061">
    <property type="term" value="F:chitin binding"/>
    <property type="evidence" value="ECO:0007669"/>
    <property type="project" value="InterPro"/>
</dbReference>
<dbReference type="Gene3D" id="3.10.50.10">
    <property type="match status" value="1"/>
</dbReference>
<dbReference type="InterPro" id="IPR029070">
    <property type="entry name" value="Chitinase_insertion_sf"/>
</dbReference>
<evidence type="ECO:0000256" key="1">
    <source>
        <dbReference type="ARBA" id="ARBA00022729"/>
    </source>
</evidence>
<dbReference type="PRINTS" id="PR00109">
    <property type="entry name" value="TYRKINASE"/>
</dbReference>
<dbReference type="Pfam" id="PF00704">
    <property type="entry name" value="Glyco_hydro_18"/>
    <property type="match status" value="1"/>
</dbReference>
<dbReference type="GO" id="GO:0005975">
    <property type="term" value="P:carbohydrate metabolic process"/>
    <property type="evidence" value="ECO:0007669"/>
    <property type="project" value="InterPro"/>
</dbReference>
<dbReference type="SUPFAM" id="SSF54556">
    <property type="entry name" value="Chitinase insertion domain"/>
    <property type="match status" value="1"/>
</dbReference>
<dbReference type="PANTHER" id="PTHR11177:SF400">
    <property type="entry name" value="ENDOCHITINASE-RELATED"/>
    <property type="match status" value="1"/>
</dbReference>
<feature type="domain" description="GH18" evidence="8">
    <location>
        <begin position="155"/>
        <end position="531"/>
    </location>
</feature>
<organism evidence="9 10">
    <name type="scientific">Globodera rostochiensis</name>
    <name type="common">Golden nematode worm</name>
    <name type="synonym">Heterodera rostochiensis</name>
    <dbReference type="NCBI Taxonomy" id="31243"/>
    <lineage>
        <taxon>Eukaryota</taxon>
        <taxon>Metazoa</taxon>
        <taxon>Ecdysozoa</taxon>
        <taxon>Nematoda</taxon>
        <taxon>Chromadorea</taxon>
        <taxon>Rhabditida</taxon>
        <taxon>Tylenchina</taxon>
        <taxon>Tylenchomorpha</taxon>
        <taxon>Tylenchoidea</taxon>
        <taxon>Heteroderidae</taxon>
        <taxon>Heteroderinae</taxon>
        <taxon>Globodera</taxon>
    </lineage>
</organism>
<dbReference type="PROSITE" id="PS50011">
    <property type="entry name" value="PROTEIN_KINASE_DOM"/>
    <property type="match status" value="1"/>
</dbReference>
<evidence type="ECO:0000256" key="4">
    <source>
        <dbReference type="ARBA" id="ARBA00023295"/>
    </source>
</evidence>
<dbReference type="SMART" id="SM00219">
    <property type="entry name" value="TyrKc"/>
    <property type="match status" value="1"/>
</dbReference>
<dbReference type="SUPFAM" id="SSF51445">
    <property type="entry name" value="(Trans)glycosidases"/>
    <property type="match status" value="1"/>
</dbReference>
<feature type="compositionally biased region" description="Gly residues" evidence="5">
    <location>
        <begin position="1"/>
        <end position="10"/>
    </location>
</feature>
<evidence type="ECO:0000256" key="5">
    <source>
        <dbReference type="SAM" id="MobiDB-lite"/>
    </source>
</evidence>
<dbReference type="CDD" id="cd00192">
    <property type="entry name" value="PTKc"/>
    <property type="match status" value="1"/>
</dbReference>
<sequence>MVNGSTGGRADGSVPSTDGTGADGSVPSTDGTGADGSVPSTDGTGADGSVPSTDGTGVDGSVPSTDGTGADGSVPSTDGTGADGSVPHNRPNDFFVLFLKLTQLDFDRASIYFCVLSLTDQPISYLLIFTSLFVQMSPKVTSNILLIFVAATTIFLLEVNVNSAEEGQAKFEPEKYVPGLCTHIFYAFGWMNEDFTAKAYDPSDVANPPAQPRGYYERFTALKEYDPGLKAVLSFGGRSFPNKVFQAMISSAENRHTFISTAISWVRRFDFDGIDIDWDNPEGDKENYDIFLKELLEAAIEESRVGWARLLITIEVEGKRQIVDRSYNIAGIAEFVDYVLVKGFDFQFDESLEPKTGFNAPLFGPKNESDENKKHWNVADAVNYWISGGMPPAKIVIGIPIFGRGWTLKDSKQRKIAAGTPGSAAKPQRYSKSAGAAAYYEICVMLASSKTQHFFDEETNSSYLITNGNQWFSYEDQQSIRLKLDWLRQNGLAGTYVWALDYDDFNELCPNSKSDGAYPLIGTIARELGNVKKLGLPVEKLSKKKNNCPSAEDFEGHFCLSNYLFTIFAGIFLLMAISASFSCFFIFLLFKLRRSRFSYGSSGFFMDIKAHLYFNPMRVHELDPTVIDIEKLIYSGPNSRVYFGRYRFAEAEFRRVVVKVPSKDAFRVQSIVGETRINAQLRHPRVVEYVGFYRDAFGDVRIVSEFMAGGDLHSFLVDKQNIITVGHLFNFLRQICEGMEYLISKHIVHRDLASRNCMLNGEGTEIKICDFGLSRHFGTDTTYSCTSPVLLPLRWVAIECFDEDGEIFRNCKFSEKTDVWAFGVLIWECFSRGAQPYGEMDFREVLPLLKGHKEKRWRLPRPCACPVQIYDNLMQKCWDGRPDGRPSFADVRELLEGILDQITFEMPDLMVQIVAPLFVVIE</sequence>
<evidence type="ECO:0000259" key="8">
    <source>
        <dbReference type="PROSITE" id="PS51910"/>
    </source>
</evidence>
<protein>
    <submittedName>
        <fullName evidence="10">Protein kinase domain-containing protein</fullName>
    </submittedName>
</protein>
<dbReference type="SMART" id="SM00636">
    <property type="entry name" value="Glyco_18"/>
    <property type="match status" value="1"/>
</dbReference>
<dbReference type="GO" id="GO:0005576">
    <property type="term" value="C:extracellular region"/>
    <property type="evidence" value="ECO:0007669"/>
    <property type="project" value="TreeGrafter"/>
</dbReference>
<feature type="domain" description="Protein kinase" evidence="7">
    <location>
        <begin position="627"/>
        <end position="899"/>
    </location>
</feature>
<dbReference type="Gene3D" id="1.10.510.10">
    <property type="entry name" value="Transferase(Phosphotransferase) domain 1"/>
    <property type="match status" value="1"/>
</dbReference>
<evidence type="ECO:0000259" key="7">
    <source>
        <dbReference type="PROSITE" id="PS50011"/>
    </source>
</evidence>
<reference evidence="10" key="1">
    <citation type="submission" date="2022-11" db="UniProtKB">
        <authorList>
            <consortium name="WormBaseParasite"/>
        </authorList>
    </citation>
    <scope>IDENTIFICATION</scope>
</reference>
<dbReference type="Proteomes" id="UP000887572">
    <property type="component" value="Unplaced"/>
</dbReference>